<evidence type="ECO:0000256" key="9">
    <source>
        <dbReference type="ARBA" id="ARBA00049985"/>
    </source>
</evidence>
<dbReference type="InterPro" id="IPR027417">
    <property type="entry name" value="P-loop_NTPase"/>
</dbReference>
<sequence>MSRETWAIETRGLVKVFGANRAVDGVDLAVPTGCVYSVLGPNGAGKTTMIRMIATLLRPDGGTARVLGHDVVAEAALVRARLALTGQFASLDEDLTGLENLILLARLRGYRGRAARKRATDLLEAFDLGAAAKREVKTYSGGMRRRLDIAGSLVVRPDLLILDEPTTGLDPRSRGQVWESVRALVGVGATVLLTTQYLEEADQLADRIAVVDHGRVIVEGTSARLKALVGAGSLRVRVAASADRPEVARLLADMLGAAPVLEPDPAALSLRVDEPAAVAGALAAISERGLGICEYALGQPSLDEVFPALTGEPADGPAPDRREA</sequence>
<gene>
    <name evidence="11" type="ORF">SAMN04489764_0969</name>
</gene>
<comment type="subcellular location">
    <subcellularLocation>
        <location evidence="1">Cell membrane</location>
        <topology evidence="1">Peripheral membrane protein</topology>
        <orientation evidence="1">Cytoplasmic side</orientation>
    </subcellularLocation>
</comment>
<dbReference type="STRING" id="35622.SAMN04489764_0969"/>
<evidence type="ECO:0000256" key="7">
    <source>
        <dbReference type="ARBA" id="ARBA00023136"/>
    </source>
</evidence>
<comment type="similarity">
    <text evidence="9">Belongs to the ABC transporter superfamily. Drug exporter-1 (DrugE1) (TC 3.A.1.105) family.</text>
</comment>
<dbReference type="SMART" id="SM00382">
    <property type="entry name" value="AAA"/>
    <property type="match status" value="1"/>
</dbReference>
<dbReference type="OrthoDB" id="9804819at2"/>
<keyword evidence="5 11" id="KW-0067">ATP-binding</keyword>
<dbReference type="SUPFAM" id="SSF52540">
    <property type="entry name" value="P-loop containing nucleoside triphosphate hydrolases"/>
    <property type="match status" value="1"/>
</dbReference>
<dbReference type="PROSITE" id="PS50893">
    <property type="entry name" value="ABC_TRANSPORTER_2"/>
    <property type="match status" value="1"/>
</dbReference>
<keyword evidence="8" id="KW-0046">Antibiotic resistance</keyword>
<keyword evidence="12" id="KW-1185">Reference proteome</keyword>
<evidence type="ECO:0000256" key="8">
    <source>
        <dbReference type="ARBA" id="ARBA00023251"/>
    </source>
</evidence>
<evidence type="ECO:0000313" key="12">
    <source>
        <dbReference type="Proteomes" id="UP000217103"/>
    </source>
</evidence>
<keyword evidence="7" id="KW-0472">Membrane</keyword>
<dbReference type="AlphaFoldDB" id="A0A1H1BHG6"/>
<dbReference type="GO" id="GO:0005886">
    <property type="term" value="C:plasma membrane"/>
    <property type="evidence" value="ECO:0007669"/>
    <property type="project" value="UniProtKB-SubCell"/>
</dbReference>
<keyword evidence="6" id="KW-1278">Translocase</keyword>
<dbReference type="Pfam" id="PF00005">
    <property type="entry name" value="ABC_tran"/>
    <property type="match status" value="1"/>
</dbReference>
<evidence type="ECO:0000256" key="5">
    <source>
        <dbReference type="ARBA" id="ARBA00022840"/>
    </source>
</evidence>
<evidence type="ECO:0000259" key="10">
    <source>
        <dbReference type="PROSITE" id="PS50893"/>
    </source>
</evidence>
<reference evidence="11 12" key="1">
    <citation type="submission" date="2016-10" db="EMBL/GenBank/DDBJ databases">
        <authorList>
            <person name="de Groot N.N."/>
        </authorList>
    </citation>
    <scope>NUCLEOTIDE SEQUENCE [LARGE SCALE GENOMIC DNA]</scope>
    <source>
        <strain evidence="11 12">DSM 43794</strain>
    </source>
</reference>
<dbReference type="GO" id="GO:0043215">
    <property type="term" value="P:daunorubicin transport"/>
    <property type="evidence" value="ECO:0007669"/>
    <property type="project" value="InterPro"/>
</dbReference>
<evidence type="ECO:0000256" key="3">
    <source>
        <dbReference type="ARBA" id="ARBA00022475"/>
    </source>
</evidence>
<protein>
    <submittedName>
        <fullName evidence="11">ABC-2 type transport system ATP-binding protein</fullName>
    </submittedName>
</protein>
<dbReference type="Proteomes" id="UP000217103">
    <property type="component" value="Unassembled WGS sequence"/>
</dbReference>
<dbReference type="GO" id="GO:0046677">
    <property type="term" value="P:response to antibiotic"/>
    <property type="evidence" value="ECO:0007669"/>
    <property type="project" value="UniProtKB-KW"/>
</dbReference>
<dbReference type="InterPro" id="IPR003593">
    <property type="entry name" value="AAA+_ATPase"/>
</dbReference>
<dbReference type="GO" id="GO:1900753">
    <property type="term" value="P:doxorubicin transport"/>
    <property type="evidence" value="ECO:0007669"/>
    <property type="project" value="InterPro"/>
</dbReference>
<dbReference type="GO" id="GO:0005524">
    <property type="term" value="F:ATP binding"/>
    <property type="evidence" value="ECO:0007669"/>
    <property type="project" value="UniProtKB-KW"/>
</dbReference>
<dbReference type="PANTHER" id="PTHR42711">
    <property type="entry name" value="ABC TRANSPORTER ATP-BINDING PROTEIN"/>
    <property type="match status" value="1"/>
</dbReference>
<dbReference type="RefSeq" id="WP_093257959.1">
    <property type="nucleotide sequence ID" value="NZ_FNKK01000002.1"/>
</dbReference>
<dbReference type="GO" id="GO:0016887">
    <property type="term" value="F:ATP hydrolysis activity"/>
    <property type="evidence" value="ECO:0007669"/>
    <property type="project" value="InterPro"/>
</dbReference>
<proteinExistence type="inferred from homology"/>
<dbReference type="NCBIfam" id="TIGR01188">
    <property type="entry name" value="drrA"/>
    <property type="match status" value="1"/>
</dbReference>
<evidence type="ECO:0000256" key="1">
    <source>
        <dbReference type="ARBA" id="ARBA00004413"/>
    </source>
</evidence>
<dbReference type="InterPro" id="IPR017871">
    <property type="entry name" value="ABC_transporter-like_CS"/>
</dbReference>
<evidence type="ECO:0000256" key="6">
    <source>
        <dbReference type="ARBA" id="ARBA00022967"/>
    </source>
</evidence>
<dbReference type="PANTHER" id="PTHR42711:SF19">
    <property type="entry name" value="DOXORUBICIN RESISTANCE ATP-BINDING PROTEIN DRRA"/>
    <property type="match status" value="1"/>
</dbReference>
<dbReference type="InterPro" id="IPR003439">
    <property type="entry name" value="ABC_transporter-like_ATP-bd"/>
</dbReference>
<dbReference type="EMBL" id="FNKK01000002">
    <property type="protein sequence ID" value="SDQ51382.1"/>
    <property type="molecule type" value="Genomic_DNA"/>
</dbReference>
<name>A0A1H1BHG6_9ACTN</name>
<feature type="domain" description="ABC transporter" evidence="10">
    <location>
        <begin position="8"/>
        <end position="238"/>
    </location>
</feature>
<accession>A0A1H1BHG6</accession>
<dbReference type="InterPro" id="IPR050763">
    <property type="entry name" value="ABC_transporter_ATP-binding"/>
</dbReference>
<keyword evidence="4" id="KW-0547">Nucleotide-binding</keyword>
<evidence type="ECO:0000256" key="4">
    <source>
        <dbReference type="ARBA" id="ARBA00022741"/>
    </source>
</evidence>
<keyword evidence="2" id="KW-0813">Transport</keyword>
<evidence type="ECO:0000256" key="2">
    <source>
        <dbReference type="ARBA" id="ARBA00022448"/>
    </source>
</evidence>
<keyword evidence="3" id="KW-1003">Cell membrane</keyword>
<dbReference type="PROSITE" id="PS00211">
    <property type="entry name" value="ABC_TRANSPORTER_1"/>
    <property type="match status" value="1"/>
</dbReference>
<dbReference type="Gene3D" id="3.40.50.300">
    <property type="entry name" value="P-loop containing nucleotide triphosphate hydrolases"/>
    <property type="match status" value="1"/>
</dbReference>
<dbReference type="InterPro" id="IPR005894">
    <property type="entry name" value="DrrA"/>
</dbReference>
<evidence type="ECO:0000313" key="11">
    <source>
        <dbReference type="EMBL" id="SDQ51382.1"/>
    </source>
</evidence>
<organism evidence="11 12">
    <name type="scientific">Thermostaphylospora chromogena</name>
    <dbReference type="NCBI Taxonomy" id="35622"/>
    <lineage>
        <taxon>Bacteria</taxon>
        <taxon>Bacillati</taxon>
        <taxon>Actinomycetota</taxon>
        <taxon>Actinomycetes</taxon>
        <taxon>Streptosporangiales</taxon>
        <taxon>Thermomonosporaceae</taxon>
        <taxon>Thermostaphylospora</taxon>
    </lineage>
</organism>